<dbReference type="SUPFAM" id="SSF75471">
    <property type="entry name" value="YhbY-like"/>
    <property type="match status" value="1"/>
</dbReference>
<dbReference type="PANTHER" id="PTHR40065">
    <property type="entry name" value="RNA-BINDING PROTEIN YHBY"/>
    <property type="match status" value="1"/>
</dbReference>
<dbReference type="RefSeq" id="WP_312032105.1">
    <property type="nucleotide sequence ID" value="NZ_CP051151.1"/>
</dbReference>
<gene>
    <name evidence="4" type="ORF">HF295_01620</name>
</gene>
<dbReference type="AlphaFoldDB" id="A0A7L6N340"/>
<evidence type="ECO:0000256" key="2">
    <source>
        <dbReference type="PROSITE-ProRule" id="PRU00626"/>
    </source>
</evidence>
<dbReference type="PROSITE" id="PS51295">
    <property type="entry name" value="CRM"/>
    <property type="match status" value="1"/>
</dbReference>
<organism evidence="4 5">
    <name type="scientific">Hujiaoplasma nucleasis</name>
    <dbReference type="NCBI Taxonomy" id="2725268"/>
    <lineage>
        <taxon>Bacteria</taxon>
        <taxon>Bacillati</taxon>
        <taxon>Mycoplasmatota</taxon>
        <taxon>Mollicutes</taxon>
        <taxon>Candidatus Izemoplasmatales</taxon>
        <taxon>Hujiaoplasmataceae</taxon>
        <taxon>Hujiaoplasma</taxon>
    </lineage>
</organism>
<feature type="domain" description="CRM" evidence="3">
    <location>
        <begin position="1"/>
        <end position="96"/>
    </location>
</feature>
<keyword evidence="1 2" id="KW-0694">RNA-binding</keyword>
<keyword evidence="5" id="KW-1185">Reference proteome</keyword>
<dbReference type="PANTHER" id="PTHR40065:SF3">
    <property type="entry name" value="RNA-BINDING PROTEIN YHBY"/>
    <property type="match status" value="1"/>
</dbReference>
<proteinExistence type="predicted"/>
<evidence type="ECO:0000256" key="1">
    <source>
        <dbReference type="ARBA" id="ARBA00022884"/>
    </source>
</evidence>
<dbReference type="InterPro" id="IPR001890">
    <property type="entry name" value="RNA-binding_CRM"/>
</dbReference>
<dbReference type="SMART" id="SM01103">
    <property type="entry name" value="CRS1_YhbY"/>
    <property type="match status" value="1"/>
</dbReference>
<accession>A0A7L6N340</accession>
<evidence type="ECO:0000313" key="5">
    <source>
        <dbReference type="Proteomes" id="UP000512167"/>
    </source>
</evidence>
<name>A0A7L6N340_9MOLU</name>
<dbReference type="InterPro" id="IPR051925">
    <property type="entry name" value="RNA-binding_domain"/>
</dbReference>
<sequence>MELKGKQKAALRRLANEKDIMFQIGQAGISDQVVQNVLTNLEKHEIGRISVLKNCPDSIDAIIKKLEDHQIMVVYKIGRVLLLYKENKKLKNRIRL</sequence>
<reference evidence="4 5" key="1">
    <citation type="submission" date="2020-04" db="EMBL/GenBank/DDBJ databases">
        <authorList>
            <person name="Zheng R.K."/>
            <person name="Sun C.M."/>
        </authorList>
    </citation>
    <scope>NUCLEOTIDE SEQUENCE [LARGE SCALE GENOMIC DNA]</scope>
    <source>
        <strain evidence="5">zrk29</strain>
    </source>
</reference>
<dbReference type="Gene3D" id="3.30.110.60">
    <property type="entry name" value="YhbY-like"/>
    <property type="match status" value="1"/>
</dbReference>
<dbReference type="GO" id="GO:0003723">
    <property type="term" value="F:RNA binding"/>
    <property type="evidence" value="ECO:0007669"/>
    <property type="project" value="UniProtKB-UniRule"/>
</dbReference>
<protein>
    <submittedName>
        <fullName evidence="4">YhbY family RNA-binding protein</fullName>
    </submittedName>
</protein>
<dbReference type="InterPro" id="IPR035920">
    <property type="entry name" value="YhbY-like_sf"/>
</dbReference>
<dbReference type="Pfam" id="PF01985">
    <property type="entry name" value="CRS1_YhbY"/>
    <property type="match status" value="1"/>
</dbReference>
<evidence type="ECO:0000259" key="3">
    <source>
        <dbReference type="PROSITE" id="PS51295"/>
    </source>
</evidence>
<dbReference type="KEGG" id="tbk:HF295_01620"/>
<dbReference type="EMBL" id="CP051151">
    <property type="protein sequence ID" value="QLY39628.1"/>
    <property type="molecule type" value="Genomic_DNA"/>
</dbReference>
<evidence type="ECO:0000313" key="4">
    <source>
        <dbReference type="EMBL" id="QLY39628.1"/>
    </source>
</evidence>
<dbReference type="Proteomes" id="UP000512167">
    <property type="component" value="Chromosome"/>
</dbReference>